<dbReference type="Proteomes" id="UP000839052">
    <property type="component" value="Chromosome"/>
</dbReference>
<evidence type="ECO:0000313" key="7">
    <source>
        <dbReference type="Proteomes" id="UP000839052"/>
    </source>
</evidence>
<keyword evidence="1" id="KW-0973">c-di-GMP</keyword>
<dbReference type="EMBL" id="OU912926">
    <property type="protein sequence ID" value="CAG9932670.1"/>
    <property type="molecule type" value="Genomic_DNA"/>
</dbReference>
<dbReference type="Gene3D" id="2.30.110.10">
    <property type="entry name" value="Electron Transport, Fmn-binding Protein, Chain A"/>
    <property type="match status" value="1"/>
</dbReference>
<keyword evidence="3" id="KW-0975">Bacterial flagellum</keyword>
<proteinExistence type="predicted"/>
<gene>
    <name evidence="6" type="ORF">NTG6680_1417</name>
</gene>
<keyword evidence="2" id="KW-0547">Nucleotide-binding</keyword>
<reference evidence="6 7" key="1">
    <citation type="submission" date="2021-10" db="EMBL/GenBank/DDBJ databases">
        <authorList>
            <person name="Koch H."/>
        </authorList>
    </citation>
    <scope>NUCLEOTIDE SEQUENCE [LARGE SCALE GENOMIC DNA]</scope>
    <source>
        <strain evidence="6">6680</strain>
    </source>
</reference>
<feature type="domain" description="PilZ" evidence="4">
    <location>
        <begin position="118"/>
        <end position="226"/>
    </location>
</feature>
<evidence type="ECO:0000256" key="1">
    <source>
        <dbReference type="ARBA" id="ARBA00022636"/>
    </source>
</evidence>
<dbReference type="InterPro" id="IPR009875">
    <property type="entry name" value="PilZ_domain"/>
</dbReference>
<organism evidence="6 7">
    <name type="scientific">Candidatus Nitrotoga arctica</name>
    <dbReference type="NCBI Taxonomy" id="453162"/>
    <lineage>
        <taxon>Bacteria</taxon>
        <taxon>Pseudomonadati</taxon>
        <taxon>Pseudomonadota</taxon>
        <taxon>Betaproteobacteria</taxon>
        <taxon>Nitrosomonadales</taxon>
        <taxon>Gallionellaceae</taxon>
        <taxon>Candidatus Nitrotoga</taxon>
    </lineage>
</organism>
<accession>A0ABN8AIU9</accession>
<evidence type="ECO:0000256" key="3">
    <source>
        <dbReference type="ARBA" id="ARBA00023143"/>
    </source>
</evidence>
<evidence type="ECO:0000256" key="2">
    <source>
        <dbReference type="ARBA" id="ARBA00022741"/>
    </source>
</evidence>
<feature type="domain" description="Type III secretion system flagellar brake protein YcgR PilZN" evidence="5">
    <location>
        <begin position="25"/>
        <end position="109"/>
    </location>
</feature>
<protein>
    <submittedName>
        <fullName evidence="6">PilZ domain-containing protein</fullName>
    </submittedName>
</protein>
<sequence>MTPIHKQAQEKISEKITTLEEARLQIGDLVNLQILTEGADERYSATLIGLSHGHSVLVTTPMIDGKYELMRVGHTYILRVFSGRSAFAFTTHILKSLHTPYPYLHLAYPREVRSLVVRKGDRAKVKLICAITGYDDVQLQEAGTIVNISIEGAMVGVKKVFGHKGQKLSIKFKVIVNGVETFLKLDAVIKSVNTHQFKDTDLPCQLGLQFVDISTEDSIPLLAFVYHKLMEQSL</sequence>
<keyword evidence="7" id="KW-1185">Reference proteome</keyword>
<dbReference type="Pfam" id="PF12945">
    <property type="entry name" value="PilZNR"/>
    <property type="match status" value="1"/>
</dbReference>
<evidence type="ECO:0000259" key="4">
    <source>
        <dbReference type="Pfam" id="PF07238"/>
    </source>
</evidence>
<dbReference type="InterPro" id="IPR012349">
    <property type="entry name" value="Split_barrel_FMN-bd"/>
</dbReference>
<dbReference type="Pfam" id="PF07238">
    <property type="entry name" value="PilZ"/>
    <property type="match status" value="1"/>
</dbReference>
<evidence type="ECO:0000259" key="5">
    <source>
        <dbReference type="Pfam" id="PF12945"/>
    </source>
</evidence>
<name>A0ABN8AIU9_9PROT</name>
<dbReference type="Gene3D" id="2.40.10.220">
    <property type="entry name" value="predicted glycosyltransferase like domains"/>
    <property type="match status" value="1"/>
</dbReference>
<dbReference type="SUPFAM" id="SSF141371">
    <property type="entry name" value="PilZ domain-like"/>
    <property type="match status" value="1"/>
</dbReference>
<dbReference type="RefSeq" id="WP_239796565.1">
    <property type="nucleotide sequence ID" value="NZ_OU912926.1"/>
</dbReference>
<dbReference type="InterPro" id="IPR009926">
    <property type="entry name" value="T3SS_YcgR_PilZN"/>
</dbReference>
<evidence type="ECO:0000313" key="6">
    <source>
        <dbReference type="EMBL" id="CAG9932670.1"/>
    </source>
</evidence>